<dbReference type="GO" id="GO:0022857">
    <property type="term" value="F:transmembrane transporter activity"/>
    <property type="evidence" value="ECO:0007669"/>
    <property type="project" value="InterPro"/>
</dbReference>
<feature type="signal peptide" evidence="1">
    <location>
        <begin position="1"/>
        <end position="23"/>
    </location>
</feature>
<dbReference type="RefSeq" id="WP_145341822.1">
    <property type="nucleotide sequence ID" value="NZ_SMLY01000048.1"/>
</dbReference>
<name>A0A562TC36_9HYPH</name>
<sequence length="318" mass="34468">MTRFLQLLRASCFGVCLSGTGVAAEPVVIGVPAWPSAQVTAHILSATLQDELGVETELREQGTMTILGGIGSGKVHIHPEIWLPNLEASVDRLSAEPAKLVLGQHGVAASQNVCTTHQTRQETGLTSVSDLTNPDIAARFDTDGDGKGEIWIGAPTWSSTEIERIRARSYGYDQTMTLLEMPEQVAMAAVDAAAALGKPIVFYCYGPHHVFDLHDVVMLDEPAHDSDRWTIVKRADDPDWLTKSRADTAWDEGRFHIGFAASLGQDMPAVATFLNAVKLTASDATTMSYAVEVEGKPADQVAQEWIAANKSRLEEWTK</sequence>
<evidence type="ECO:0000256" key="1">
    <source>
        <dbReference type="SAM" id="SignalP"/>
    </source>
</evidence>
<keyword evidence="1" id="KW-0732">Signal</keyword>
<accession>A0A562TC36</accession>
<dbReference type="Pfam" id="PF04069">
    <property type="entry name" value="OpuAC"/>
    <property type="match status" value="1"/>
</dbReference>
<feature type="chain" id="PRO_5021913601" evidence="1">
    <location>
        <begin position="24"/>
        <end position="318"/>
    </location>
</feature>
<dbReference type="CDD" id="cd13642">
    <property type="entry name" value="PBP2_BCP_1"/>
    <property type="match status" value="1"/>
</dbReference>
<gene>
    <name evidence="3" type="ORF">JM93_01543</name>
</gene>
<protein>
    <submittedName>
        <fullName evidence="3">Glycine betaine/proline transport system substrate-binding protein</fullName>
    </submittedName>
</protein>
<reference evidence="3 4" key="1">
    <citation type="submission" date="2019-07" db="EMBL/GenBank/DDBJ databases">
        <title>Genomic Encyclopedia of Archaeal and Bacterial Type Strains, Phase II (KMG-II): from individual species to whole genera.</title>
        <authorList>
            <person name="Goeker M."/>
        </authorList>
    </citation>
    <scope>NUCLEOTIDE SEQUENCE [LARGE SCALE GENOMIC DNA]</scope>
    <source>
        <strain evidence="3 4">ATCC BAA-252</strain>
    </source>
</reference>
<feature type="domain" description="ABC-type glycine betaine transport system substrate-binding" evidence="2">
    <location>
        <begin position="26"/>
        <end position="307"/>
    </location>
</feature>
<dbReference type="Proteomes" id="UP000320593">
    <property type="component" value="Unassembled WGS sequence"/>
</dbReference>
<dbReference type="OrthoDB" id="9787902at2"/>
<organism evidence="3 4">
    <name type="scientific">Roseibium hamelinense</name>
    <dbReference type="NCBI Taxonomy" id="150831"/>
    <lineage>
        <taxon>Bacteria</taxon>
        <taxon>Pseudomonadati</taxon>
        <taxon>Pseudomonadota</taxon>
        <taxon>Alphaproteobacteria</taxon>
        <taxon>Hyphomicrobiales</taxon>
        <taxon>Stappiaceae</taxon>
        <taxon>Roseibium</taxon>
    </lineage>
</organism>
<dbReference type="GO" id="GO:0043190">
    <property type="term" value="C:ATP-binding cassette (ABC) transporter complex"/>
    <property type="evidence" value="ECO:0007669"/>
    <property type="project" value="InterPro"/>
</dbReference>
<evidence type="ECO:0000259" key="2">
    <source>
        <dbReference type="Pfam" id="PF04069"/>
    </source>
</evidence>
<proteinExistence type="predicted"/>
<dbReference type="Gene3D" id="3.40.190.100">
    <property type="entry name" value="Glycine betaine-binding periplasmic protein, domain 2"/>
    <property type="match status" value="1"/>
</dbReference>
<evidence type="ECO:0000313" key="3">
    <source>
        <dbReference type="EMBL" id="TWI90560.1"/>
    </source>
</evidence>
<dbReference type="EMBL" id="VLLF01000002">
    <property type="protein sequence ID" value="TWI90560.1"/>
    <property type="molecule type" value="Genomic_DNA"/>
</dbReference>
<dbReference type="AlphaFoldDB" id="A0A562TC36"/>
<evidence type="ECO:0000313" key="4">
    <source>
        <dbReference type="Proteomes" id="UP000320593"/>
    </source>
</evidence>
<dbReference type="SUPFAM" id="SSF53850">
    <property type="entry name" value="Periplasmic binding protein-like II"/>
    <property type="match status" value="1"/>
</dbReference>
<keyword evidence="4" id="KW-1185">Reference proteome</keyword>
<dbReference type="Gene3D" id="3.10.105.10">
    <property type="entry name" value="Dipeptide-binding Protein, Domain 3"/>
    <property type="match status" value="2"/>
</dbReference>
<comment type="caution">
    <text evidence="3">The sequence shown here is derived from an EMBL/GenBank/DDBJ whole genome shotgun (WGS) entry which is preliminary data.</text>
</comment>
<dbReference type="InterPro" id="IPR007210">
    <property type="entry name" value="ABC_Gly_betaine_transp_sub-bd"/>
</dbReference>